<organism evidence="1 2">
    <name type="scientific">Actinomadura barringtoniae</name>
    <dbReference type="NCBI Taxonomy" id="1427535"/>
    <lineage>
        <taxon>Bacteria</taxon>
        <taxon>Bacillati</taxon>
        <taxon>Actinomycetota</taxon>
        <taxon>Actinomycetes</taxon>
        <taxon>Streptosporangiales</taxon>
        <taxon>Thermomonosporaceae</taxon>
        <taxon>Actinomadura</taxon>
    </lineage>
</organism>
<dbReference type="Proteomes" id="UP000669179">
    <property type="component" value="Unassembled WGS sequence"/>
</dbReference>
<evidence type="ECO:0000313" key="2">
    <source>
        <dbReference type="Proteomes" id="UP000669179"/>
    </source>
</evidence>
<name>A0A939T376_9ACTN</name>
<accession>A0A939T376</accession>
<comment type="caution">
    <text evidence="1">The sequence shown here is derived from an EMBL/GenBank/DDBJ whole genome shotgun (WGS) entry which is preliminary data.</text>
</comment>
<proteinExistence type="predicted"/>
<evidence type="ECO:0000313" key="1">
    <source>
        <dbReference type="EMBL" id="MBO2450726.1"/>
    </source>
</evidence>
<dbReference type="RefSeq" id="WP_208258611.1">
    <property type="nucleotide sequence ID" value="NZ_JAGEOJ010000011.1"/>
</dbReference>
<reference evidence="1" key="1">
    <citation type="submission" date="2021-03" db="EMBL/GenBank/DDBJ databases">
        <authorList>
            <person name="Kanchanasin P."/>
            <person name="Saeng-In P."/>
            <person name="Phongsopitanun W."/>
            <person name="Yuki M."/>
            <person name="Kudo T."/>
            <person name="Ohkuma M."/>
            <person name="Tanasupawat S."/>
        </authorList>
    </citation>
    <scope>NUCLEOTIDE SEQUENCE</scope>
    <source>
        <strain evidence="1">GKU 128</strain>
    </source>
</reference>
<keyword evidence="2" id="KW-1185">Reference proteome</keyword>
<gene>
    <name evidence="1" type="ORF">J4573_26720</name>
</gene>
<protein>
    <submittedName>
        <fullName evidence="1">Uncharacterized protein</fullName>
    </submittedName>
</protein>
<dbReference type="EMBL" id="JAGEOJ010000011">
    <property type="protein sequence ID" value="MBO2450726.1"/>
    <property type="molecule type" value="Genomic_DNA"/>
</dbReference>
<dbReference type="Gene3D" id="1.10.357.10">
    <property type="entry name" value="Tetracycline Repressor, domain 2"/>
    <property type="match status" value="1"/>
</dbReference>
<sequence length="162" mass="17586">MVSDTTRLQLPTDHSALDLYLALLQDRLPVYVGTVSEVLGRVGQGTVRENLRDAARATIDFYCQILAAKLAVIADPLQVARLRQVLLKRGMGQHQAEENVARYLRLERDAGGVGAGVEPGAVARLLIGACINYAFNRLLMGESEIPERGEYAADIVRGISLG</sequence>
<dbReference type="AlphaFoldDB" id="A0A939T376"/>